<dbReference type="OrthoDB" id="676979at2759"/>
<feature type="transmembrane region" description="Helical" evidence="4">
    <location>
        <begin position="1635"/>
        <end position="1653"/>
    </location>
</feature>
<feature type="transmembrane region" description="Helical" evidence="4">
    <location>
        <begin position="1234"/>
        <end position="1260"/>
    </location>
</feature>
<dbReference type="Gene3D" id="3.80.10.10">
    <property type="entry name" value="Ribonuclease Inhibitor"/>
    <property type="match status" value="4"/>
</dbReference>
<dbReference type="SUPFAM" id="SSF57184">
    <property type="entry name" value="Growth factor receptor domain"/>
    <property type="match status" value="1"/>
</dbReference>
<gene>
    <name evidence="7" type="ORF">Vbra_12745</name>
</gene>
<feature type="compositionally biased region" description="Polar residues" evidence="3">
    <location>
        <begin position="2032"/>
        <end position="2042"/>
    </location>
</feature>
<dbReference type="InterPro" id="IPR056047">
    <property type="entry name" value="CRMPA-like_DUF7630"/>
</dbReference>
<evidence type="ECO:0000256" key="4">
    <source>
        <dbReference type="SAM" id="Phobius"/>
    </source>
</evidence>
<dbReference type="InterPro" id="IPR003591">
    <property type="entry name" value="Leu-rich_rpt_typical-subtyp"/>
</dbReference>
<dbReference type="Pfam" id="PF24633">
    <property type="entry name" value="DUF7630"/>
    <property type="match status" value="1"/>
</dbReference>
<evidence type="ECO:0000256" key="3">
    <source>
        <dbReference type="SAM" id="MobiDB-lite"/>
    </source>
</evidence>
<keyword evidence="8" id="KW-1185">Reference proteome</keyword>
<feature type="domain" description="EGF-like" evidence="6">
    <location>
        <begin position="856"/>
        <end position="869"/>
    </location>
</feature>
<protein>
    <recommendedName>
        <fullName evidence="6">EGF-like domain-containing protein</fullName>
    </recommendedName>
</protein>
<keyword evidence="2" id="KW-0677">Repeat</keyword>
<evidence type="ECO:0000313" key="7">
    <source>
        <dbReference type="EMBL" id="CEM00121.1"/>
    </source>
</evidence>
<feature type="compositionally biased region" description="Low complexity" evidence="3">
    <location>
        <begin position="1749"/>
        <end position="1760"/>
    </location>
</feature>
<keyword evidence="4" id="KW-1133">Transmembrane helix</keyword>
<feature type="compositionally biased region" description="Polar residues" evidence="3">
    <location>
        <begin position="2008"/>
        <end position="2025"/>
    </location>
</feature>
<proteinExistence type="predicted"/>
<dbReference type="InterPro" id="IPR032675">
    <property type="entry name" value="LRR_dom_sf"/>
</dbReference>
<keyword evidence="5" id="KW-0732">Signal</keyword>
<feature type="region of interest" description="Disordered" evidence="3">
    <location>
        <begin position="2444"/>
        <end position="2467"/>
    </location>
</feature>
<keyword evidence="4" id="KW-0812">Transmembrane</keyword>
<dbReference type="PANTHER" id="PTHR48057">
    <property type="entry name" value="LEUCINE-RICH REPEAT SERINE/THREONINE-PROTEIN KINASE 1"/>
    <property type="match status" value="1"/>
</dbReference>
<sequence>MLPSVLFLAVLSSVAAASPLQRILQAANETDPSPDLPPGWRDPKRLKLLQLSLVFRPADVVTDAVEQGDNILPYTEMEELVSCDSCQEDAAALFEWSHEAGLAPNETRSIFEDNLCVVPFITCVRLSEALADGGPREGYLIVLTGFPGDREISDVPGILQQRRGRPLVFSDAFYRLRHVMCLWSYQVPMQGTLSDELSKVTSLRALFLLGAGPLAGPLPSTIGELPYLKGLYIQQEMVAINGPIPPSITSLPRLEALTLTSTSFSGSIPEDIGNLRRLRALEIWDNKKMNGTFPASVTSCRNLTRLKLDGTGLSGRLPGDLGTLSRLDELTLANNGLSGELPRSLVQLRRLRVLLLTNNGFNGSLPDGLGTKMDSLRQLDVSFNEFSGPVPASLGNAANLTFLSLERQEPGFSGPMPPELGQLSKLQQLSIAYNKLSGTLPDTLSGWRSVEYLDLRNNNFSGTLEPLSNLTSLEALRVSNNSFGGHLPFGFESFENLTRFDGSNNRLVGLVGRDHSGPAYESIRRLDVHSNLFELSPDLSVFPNLEYADLHSNLITGFSGNGSIPRSLRYLDLRDNRLTALPEGFRSMPSLETLYVANNRINRTGWPIWGRTPDGFCQLGQLNSNVMRQLLDPRVAPPDWGSLTDLDVSNNPINVDVTDFLMPLKWQRNLMVLTAANCSLYGAMRCEAFVALNPQEVQRFDIGTLDQETSLSNKMLQTHWAFPTLTSVHMRDNSITAIDTGGVRLEKLYHADFHNNSLVTIASGHGSWEVFHVEYARFTENPDLRFDAVTDMDIEKCQDLRKNFSRMSTAKPLVPDPQGYLVRDIEGEEDEYECTEFCSIFHQIEVDDTFNSEKLCRCVGGYEGVGTNCTKCRANTFSNRQIGTKTCQDCPTGRVTSKEGAVICECDKGYKAVGESECALCEKGSYKEDTGSTPCTPCRNEKFSSLPGSQSEKDCFCNAGYIKNPNDTQCMECQRGLNCSEPILFHPRVEEGFYQLEVNLTILPKHAHSDGPEELHTDGQKGGRRRLLEWTWNSSHYIPIPKLTDLGLPLLVDNNTHKRRMTSYDAKVTALPVVVECPARDACLGTERETGLNKCKTGEGGFLCGFCLQGYTRTNPFTVCAKCNTYAQDMATGIVSLFVALIFIFFLTFLSQRAAALPRANIHSMLIKMGLNHFTALSGLAYFSAYKTRWPSWAKDTLDSVFSWDGGMPVSYGSSECIMRDRLGDDAVLWKHGLWIILPAMWLLAVTLLGGIAVLVRYYLLGHESRYSLGDLIMFLLRPWMWTRAFDSDYPTHHTRPTTPHTRSTTPTRSKTPSKRPSIHRSKLEQEQQQQQQQQQQQAEQQHRRESLASTAVPPLSESETLNALTDIHAQDQALRSRNTADLATVEEGRAMGEKDDGGSGKVEVAVVKSRDEREVQKPPESVKVLGIFQISWNVGTPWWHSISTFLGQCAPLWIVTLTFAHPTVTRNMLELLRCQEYPWLQPEYTTNTRYVDMKDEAHIQRRLVINPNIICFDDAHESFWIIAVVGFCLWSILPVFVLLTVLCLQRSNLHLPETRARFGFLYNGYRRNFFFWDSVFALRRVLVLMIAQLAVGAAPFQLVAWAVVAIGSLTLQLIVHPFDHRNFDILNRMEVQGLAIWTGSILLMQVVIIINWNSTINAVIVIIVAALNIAHYINLGLLISRHSLAHAAYQYTNATAGKQRAAAGLGMISPLFEYFIRQEEKRREAMPKVFLDWATGYLDLRQGRRRSSSGTGTSSAASGVGSGGGGPPSPTHKDDVTPRANTHSNGKMPTGELGGETTRLTQTESMATARPWTPSAALAMWRRNSEKSAMTKLAWWCPHGFGFRGGLTSTTLGGEEGAQDGRQRTMPKLHGGGSAADVRVGVTVVRMTAHAMQDAIELLQIHKIPPDLSEFFWSQAFLFHALRMKIVQDREDPKKEQVIVMPHPLDENTQGLRQMSSEDLSHAIKEVGGTDLKHASLLLQAKSNKMNKSEGHLSPSIARSNRRRGSSPATLLSSQLNKARTNVDSGGVKGDNTSSEGSRSPHSPIRSRDRRHTLGGVDSSQMRSIFTETETMFDIPAAVTESISSLPESTTAEGMRAPHGTPHAVSHAVSIVDSRRSDSHGSHLGHDVDTEGGGKEEAAGVSKSPSVPPARHGSIYGVPLDDFQLNLSYVVDELVTRQHQYEKTLRARRRHGEVVVEDKDKPGGWMGLYLAFRQAKQKLIQAGTQPEDVPAALASYASQKDFAPPNIVNIAMQQSPLSQSSPAAAAAGTLVGTSYPASVASNGANVIERPPLDARSVSMPRHPFSTVRLQPTSMSSDNVGTYYGTYPNEIRGSLSGSSSGIYVPSLFHAGSSSGFTEFAEAVYRDVGRSAAMRTAGQAQSVGQHPKRGGSEERVDVLQQREKGRGRGKVMTRGASEPVHQATGEYTDQDVADEDMIKWSELESATKETEEPDSGPASNGHVPLPSERHPTALANIVLEGLQRFVQDADRQQLRDILGSRSNSRRSHESEGTTQEQQTSATSSGNRRTTPQRSPPPTTRAREKSPNPRLFGGP</sequence>
<dbReference type="InterPro" id="IPR052595">
    <property type="entry name" value="LRRC69/RLP"/>
</dbReference>
<dbReference type="Gene3D" id="2.10.50.10">
    <property type="entry name" value="Tumor Necrosis Factor Receptor, subunit A, domain 2"/>
    <property type="match status" value="2"/>
</dbReference>
<feature type="transmembrane region" description="Helical" evidence="4">
    <location>
        <begin position="1130"/>
        <end position="1150"/>
    </location>
</feature>
<feature type="transmembrane region" description="Helical" evidence="4">
    <location>
        <begin position="1520"/>
        <end position="1545"/>
    </location>
</feature>
<feature type="compositionally biased region" description="Basic and acidic residues" evidence="3">
    <location>
        <begin position="2389"/>
        <end position="2405"/>
    </location>
</feature>
<feature type="chain" id="PRO_5005187512" description="EGF-like domain-containing protein" evidence="5">
    <location>
        <begin position="17"/>
        <end position="2553"/>
    </location>
</feature>
<dbReference type="VEuPathDB" id="CryptoDB:Vbra_12745"/>
<evidence type="ECO:0000256" key="2">
    <source>
        <dbReference type="ARBA" id="ARBA00022737"/>
    </source>
</evidence>
<feature type="transmembrane region" description="Helical" evidence="4">
    <location>
        <begin position="1597"/>
        <end position="1615"/>
    </location>
</feature>
<dbReference type="InterPro" id="IPR001611">
    <property type="entry name" value="Leu-rich_rpt"/>
</dbReference>
<dbReference type="InterPro" id="IPR009030">
    <property type="entry name" value="Growth_fac_rcpt_cys_sf"/>
</dbReference>
<evidence type="ECO:0000259" key="6">
    <source>
        <dbReference type="PROSITE" id="PS01186"/>
    </source>
</evidence>
<feature type="region of interest" description="Disordered" evidence="3">
    <location>
        <begin position="2374"/>
        <end position="2432"/>
    </location>
</feature>
<feature type="region of interest" description="Disordered" evidence="3">
    <location>
        <begin position="2113"/>
        <end position="2151"/>
    </location>
</feature>
<feature type="compositionally biased region" description="Low complexity" evidence="3">
    <location>
        <begin position="1327"/>
        <end position="1340"/>
    </location>
</feature>
<dbReference type="SMART" id="SM00369">
    <property type="entry name" value="LRR_TYP"/>
    <property type="match status" value="7"/>
</dbReference>
<feature type="transmembrane region" description="Helical" evidence="4">
    <location>
        <begin position="1162"/>
        <end position="1183"/>
    </location>
</feature>
<dbReference type="Pfam" id="PF00560">
    <property type="entry name" value="LRR_1"/>
    <property type="match status" value="2"/>
</dbReference>
<dbReference type="InParanoid" id="A0A0G4ERJ0"/>
<feature type="signal peptide" evidence="5">
    <location>
        <begin position="1"/>
        <end position="16"/>
    </location>
</feature>
<feature type="compositionally biased region" description="Low complexity" evidence="3">
    <location>
        <begin position="1297"/>
        <end position="1311"/>
    </location>
</feature>
<name>A0A0G4ERJ0_VITBC</name>
<dbReference type="InterPro" id="IPR011641">
    <property type="entry name" value="Tyr-kin_ephrin_A/B_rcpt-like"/>
</dbReference>
<dbReference type="STRING" id="1169540.A0A0G4ERJ0"/>
<feature type="compositionally biased region" description="Basic residues" evidence="3">
    <location>
        <begin position="1312"/>
        <end position="1321"/>
    </location>
</feature>
<dbReference type="FunFam" id="3.80.10.10:FF:000383">
    <property type="entry name" value="Leucine-rich repeat receptor protein kinase EMS1"/>
    <property type="match status" value="1"/>
</dbReference>
<evidence type="ECO:0000256" key="5">
    <source>
        <dbReference type="SAM" id="SignalP"/>
    </source>
</evidence>
<dbReference type="SMART" id="SM01411">
    <property type="entry name" value="Ephrin_rec_like"/>
    <property type="match status" value="2"/>
</dbReference>
<evidence type="ECO:0000313" key="8">
    <source>
        <dbReference type="Proteomes" id="UP000041254"/>
    </source>
</evidence>
<dbReference type="Pfam" id="PF07699">
    <property type="entry name" value="Ephrin_rec_like"/>
    <property type="match status" value="1"/>
</dbReference>
<feature type="compositionally biased region" description="Low complexity" evidence="3">
    <location>
        <begin position="2511"/>
        <end position="2531"/>
    </location>
</feature>
<feature type="region of interest" description="Disordered" evidence="3">
    <location>
        <begin position="1744"/>
        <end position="1796"/>
    </location>
</feature>
<feature type="compositionally biased region" description="Basic and acidic residues" evidence="3">
    <location>
        <begin position="2114"/>
        <end position="2139"/>
    </location>
</feature>
<feature type="region of interest" description="Disordered" evidence="3">
    <location>
        <begin position="2497"/>
        <end position="2553"/>
    </location>
</feature>
<dbReference type="Pfam" id="PF13855">
    <property type="entry name" value="LRR_8"/>
    <property type="match status" value="1"/>
</dbReference>
<organism evidence="7 8">
    <name type="scientific">Vitrella brassicaformis (strain CCMP3155)</name>
    <dbReference type="NCBI Taxonomy" id="1169540"/>
    <lineage>
        <taxon>Eukaryota</taxon>
        <taxon>Sar</taxon>
        <taxon>Alveolata</taxon>
        <taxon>Colpodellida</taxon>
        <taxon>Vitrellaceae</taxon>
        <taxon>Vitrella</taxon>
    </lineage>
</organism>
<dbReference type="PANTHER" id="PTHR48057:SF7">
    <property type="entry name" value="LEUCINE-RICH REPEAT SERINE_THREONINE-PROTEIN KINASE 1"/>
    <property type="match status" value="1"/>
</dbReference>
<feature type="transmembrane region" description="Helical" evidence="4">
    <location>
        <begin position="1659"/>
        <end position="1680"/>
    </location>
</feature>
<dbReference type="PhylomeDB" id="A0A0G4ERJ0"/>
<dbReference type="InterPro" id="IPR000742">
    <property type="entry name" value="EGF"/>
</dbReference>
<dbReference type="PROSITE" id="PS01186">
    <property type="entry name" value="EGF_2"/>
    <property type="match status" value="1"/>
</dbReference>
<reference evidence="7 8" key="1">
    <citation type="submission" date="2014-11" db="EMBL/GenBank/DDBJ databases">
        <authorList>
            <person name="Zhu J."/>
            <person name="Qi W."/>
            <person name="Song R."/>
        </authorList>
    </citation>
    <scope>NUCLEOTIDE SEQUENCE [LARGE SCALE GENOMIC DNA]</scope>
</reference>
<keyword evidence="4" id="KW-0472">Membrane</keyword>
<accession>A0A0G4ERJ0</accession>
<evidence type="ECO:0000256" key="1">
    <source>
        <dbReference type="ARBA" id="ARBA00022614"/>
    </source>
</evidence>
<feature type="region of interest" description="Disordered" evidence="3">
    <location>
        <begin position="1984"/>
        <end position="2061"/>
    </location>
</feature>
<dbReference type="Proteomes" id="UP000041254">
    <property type="component" value="Unassembled WGS sequence"/>
</dbReference>
<feature type="region of interest" description="Disordered" evidence="3">
    <location>
        <begin position="1293"/>
        <end position="1357"/>
    </location>
</feature>
<feature type="transmembrane region" description="Helical" evidence="4">
    <location>
        <begin position="1570"/>
        <end position="1591"/>
    </location>
</feature>
<dbReference type="SUPFAM" id="SSF52058">
    <property type="entry name" value="L domain-like"/>
    <property type="match status" value="1"/>
</dbReference>
<dbReference type="SUPFAM" id="SSF52047">
    <property type="entry name" value="RNI-like"/>
    <property type="match status" value="1"/>
</dbReference>
<dbReference type="PROSITE" id="PS51450">
    <property type="entry name" value="LRR"/>
    <property type="match status" value="1"/>
</dbReference>
<keyword evidence="1" id="KW-0433">Leucine-rich repeat</keyword>
<dbReference type="EMBL" id="CDMY01000295">
    <property type="protein sequence ID" value="CEM00121.1"/>
    <property type="molecule type" value="Genomic_DNA"/>
</dbReference>